<dbReference type="GO" id="GO:0016020">
    <property type="term" value="C:membrane"/>
    <property type="evidence" value="ECO:0007669"/>
    <property type="project" value="UniProtKB-SubCell"/>
</dbReference>
<evidence type="ECO:0000256" key="1">
    <source>
        <dbReference type="ARBA" id="ARBA00004141"/>
    </source>
</evidence>
<dbReference type="PANTHER" id="PTHR31595:SF57">
    <property type="entry name" value="OS04G0481900 PROTEIN"/>
    <property type="match status" value="1"/>
</dbReference>
<dbReference type="AlphaFoldDB" id="A0A1X2GXS9"/>
<feature type="transmembrane region" description="Helical" evidence="8">
    <location>
        <begin position="142"/>
        <end position="163"/>
    </location>
</feature>
<evidence type="ECO:0000313" key="11">
    <source>
        <dbReference type="Proteomes" id="UP000242146"/>
    </source>
</evidence>
<feature type="transmembrane region" description="Helical" evidence="8">
    <location>
        <begin position="317"/>
        <end position="336"/>
    </location>
</feature>
<reference evidence="10 11" key="1">
    <citation type="submission" date="2016-07" db="EMBL/GenBank/DDBJ databases">
        <title>Pervasive Adenine N6-methylation of Active Genes in Fungi.</title>
        <authorList>
            <consortium name="DOE Joint Genome Institute"/>
            <person name="Mondo S.J."/>
            <person name="Dannebaum R.O."/>
            <person name="Kuo R.C."/>
            <person name="Labutti K."/>
            <person name="Haridas S."/>
            <person name="Kuo A."/>
            <person name="Salamov A."/>
            <person name="Ahrendt S.R."/>
            <person name="Lipzen A."/>
            <person name="Sullivan W."/>
            <person name="Andreopoulos W.B."/>
            <person name="Clum A."/>
            <person name="Lindquist E."/>
            <person name="Daum C."/>
            <person name="Ramamoorthy G.K."/>
            <person name="Gryganskyi A."/>
            <person name="Culley D."/>
            <person name="Magnuson J.K."/>
            <person name="James T.Y."/>
            <person name="O'Malley M.A."/>
            <person name="Stajich J.E."/>
            <person name="Spatafora J.W."/>
            <person name="Visel A."/>
            <person name="Grigoriev I.V."/>
        </authorList>
    </citation>
    <scope>NUCLEOTIDE SEQUENCE [LARGE SCALE GENOMIC DNA]</scope>
    <source>
        <strain evidence="10 11">NRRL 3301</strain>
    </source>
</reference>
<sequence length="409" mass="47294">MDYIQLWQNGERITLNIFVYAFTFAIPSLGLTLLIATPWLPGIVKQTLAMPLLLANILYPLTFTSDPMLDLVGSPFNFSVLLRFLDLFYVSPIVYHRPVYASTYSLWVDFWSCLRKFPKPAREATKDVKKGEIRTYTKDRSFLDIIPKLLFCMATVDVLGSYLSTFTPADIMHISKHQPVTYFMFYAMAALLMTAGFNIAGYSLHLFYSLFVEGGSYSSEQYRMLMIHPMLSSSLDDVWSRRWHQLFRSTWLAFPFRPTRTLTQRLLAKTTKHYDSIALFAASVSVFFISGLMHEYMVVCNVGWPLYKSALIGQQTMFFTIHGCGVILEKLITAFSKRVLPESVRHSLVVRVLQHIWVIGFGFTFLIWFMEGFATWNVYNDNPFQFTRPLIHQYFRTHPALHPFVGSAY</sequence>
<dbReference type="EMBL" id="MCGT01000001">
    <property type="protein sequence ID" value="ORX62887.1"/>
    <property type="molecule type" value="Genomic_DNA"/>
</dbReference>
<feature type="transmembrane region" description="Helical" evidence="8">
    <location>
        <begin position="48"/>
        <end position="64"/>
    </location>
</feature>
<gene>
    <name evidence="10" type="ORF">DM01DRAFT_1330998</name>
</gene>
<accession>A0A1X2GXS9</accession>
<comment type="caution">
    <text evidence="10">The sequence shown here is derived from an EMBL/GenBank/DDBJ whole genome shotgun (WGS) entry which is preliminary data.</text>
</comment>
<keyword evidence="4" id="KW-0808">Transferase</keyword>
<comment type="subcellular location">
    <subcellularLocation>
        <location evidence="1">Membrane</location>
        <topology evidence="1">Multi-pass membrane protein</topology>
    </subcellularLocation>
</comment>
<comment type="pathway">
    <text evidence="2">Secondary metabolite biosynthesis.</text>
</comment>
<proteinExistence type="inferred from homology"/>
<evidence type="ECO:0000256" key="5">
    <source>
        <dbReference type="ARBA" id="ARBA00022692"/>
    </source>
</evidence>
<keyword evidence="6 8" id="KW-1133">Transmembrane helix</keyword>
<evidence type="ECO:0000313" key="10">
    <source>
        <dbReference type="EMBL" id="ORX62887.1"/>
    </source>
</evidence>
<feature type="transmembrane region" description="Helical" evidence="8">
    <location>
        <begin position="348"/>
        <end position="370"/>
    </location>
</feature>
<dbReference type="OrthoDB" id="1077582at2759"/>
<name>A0A1X2GXS9_9FUNG</name>
<evidence type="ECO:0000256" key="2">
    <source>
        <dbReference type="ARBA" id="ARBA00005179"/>
    </source>
</evidence>
<feature type="transmembrane region" description="Helical" evidence="8">
    <location>
        <begin position="183"/>
        <end position="208"/>
    </location>
</feature>
<feature type="domain" description="Wax synthase" evidence="9">
    <location>
        <begin position="225"/>
        <end position="300"/>
    </location>
</feature>
<evidence type="ECO:0000256" key="3">
    <source>
        <dbReference type="ARBA" id="ARBA00007282"/>
    </source>
</evidence>
<evidence type="ECO:0000256" key="8">
    <source>
        <dbReference type="SAM" id="Phobius"/>
    </source>
</evidence>
<evidence type="ECO:0000256" key="6">
    <source>
        <dbReference type="ARBA" id="ARBA00022989"/>
    </source>
</evidence>
<dbReference type="PANTHER" id="PTHR31595">
    <property type="entry name" value="LONG-CHAIN-ALCOHOL O-FATTY-ACYLTRANSFERASE 3-RELATED"/>
    <property type="match status" value="1"/>
</dbReference>
<protein>
    <recommendedName>
        <fullName evidence="9">Wax synthase domain-containing protein</fullName>
    </recommendedName>
</protein>
<evidence type="ECO:0000256" key="4">
    <source>
        <dbReference type="ARBA" id="ARBA00022679"/>
    </source>
</evidence>
<keyword evidence="7 8" id="KW-0472">Membrane</keyword>
<dbReference type="STRING" id="101127.A0A1X2GXS9"/>
<dbReference type="GO" id="GO:0006629">
    <property type="term" value="P:lipid metabolic process"/>
    <property type="evidence" value="ECO:0007669"/>
    <property type="project" value="InterPro"/>
</dbReference>
<organism evidence="10 11">
    <name type="scientific">Hesseltinella vesiculosa</name>
    <dbReference type="NCBI Taxonomy" id="101127"/>
    <lineage>
        <taxon>Eukaryota</taxon>
        <taxon>Fungi</taxon>
        <taxon>Fungi incertae sedis</taxon>
        <taxon>Mucoromycota</taxon>
        <taxon>Mucoromycotina</taxon>
        <taxon>Mucoromycetes</taxon>
        <taxon>Mucorales</taxon>
        <taxon>Cunninghamellaceae</taxon>
        <taxon>Hesseltinella</taxon>
    </lineage>
</organism>
<dbReference type="InterPro" id="IPR044851">
    <property type="entry name" value="Wax_synthase"/>
</dbReference>
<dbReference type="InterPro" id="IPR032805">
    <property type="entry name" value="Wax_synthase_dom"/>
</dbReference>
<feature type="transmembrane region" description="Helical" evidence="8">
    <location>
        <begin position="17"/>
        <end position="36"/>
    </location>
</feature>
<keyword evidence="5 8" id="KW-0812">Transmembrane</keyword>
<dbReference type="Pfam" id="PF13813">
    <property type="entry name" value="MBOAT_2"/>
    <property type="match status" value="1"/>
</dbReference>
<dbReference type="Proteomes" id="UP000242146">
    <property type="component" value="Unassembled WGS sequence"/>
</dbReference>
<comment type="similarity">
    <text evidence="3">Belongs to the wax synthase family.</text>
</comment>
<keyword evidence="11" id="KW-1185">Reference proteome</keyword>
<feature type="transmembrane region" description="Helical" evidence="8">
    <location>
        <begin position="277"/>
        <end position="297"/>
    </location>
</feature>
<evidence type="ECO:0000259" key="9">
    <source>
        <dbReference type="Pfam" id="PF13813"/>
    </source>
</evidence>
<evidence type="ECO:0000256" key="7">
    <source>
        <dbReference type="ARBA" id="ARBA00023136"/>
    </source>
</evidence>
<dbReference type="GO" id="GO:0008374">
    <property type="term" value="F:O-acyltransferase activity"/>
    <property type="evidence" value="ECO:0007669"/>
    <property type="project" value="InterPro"/>
</dbReference>